<protein>
    <recommendedName>
        <fullName evidence="1">Barstar (barnase inhibitor) domain-containing protein</fullName>
    </recommendedName>
</protein>
<evidence type="ECO:0000313" key="3">
    <source>
        <dbReference type="Proteomes" id="UP000789359"/>
    </source>
</evidence>
<keyword evidence="3" id="KW-1185">Reference proteome</keyword>
<organism evidence="2 3">
    <name type="scientific">Campylobacter suis</name>
    <dbReference type="NCBI Taxonomy" id="2790657"/>
    <lineage>
        <taxon>Bacteria</taxon>
        <taxon>Pseudomonadati</taxon>
        <taxon>Campylobacterota</taxon>
        <taxon>Epsilonproteobacteria</taxon>
        <taxon>Campylobacterales</taxon>
        <taxon>Campylobacteraceae</taxon>
        <taxon>Campylobacter</taxon>
    </lineage>
</organism>
<dbReference type="RefSeq" id="WP_230055960.1">
    <property type="nucleotide sequence ID" value="NZ_CAJHOE010000001.1"/>
</dbReference>
<dbReference type="InterPro" id="IPR000468">
    <property type="entry name" value="Barstar"/>
</dbReference>
<dbReference type="Pfam" id="PF01337">
    <property type="entry name" value="Barstar"/>
    <property type="match status" value="1"/>
</dbReference>
<gene>
    <name evidence="2" type="ORF">LMG8286_00151</name>
</gene>
<dbReference type="Proteomes" id="UP000789359">
    <property type="component" value="Unassembled WGS sequence"/>
</dbReference>
<proteinExistence type="predicted"/>
<evidence type="ECO:0000259" key="1">
    <source>
        <dbReference type="Pfam" id="PF01337"/>
    </source>
</evidence>
<sequence length="207" mass="23004">MRYEIDLNAMREFAQISEFLRAIFSPICDDAGLNLDAIYDSLSSDKNGGKIVLKNTHVLTSFGKMGEALEDMLKTLDSECEQWSLDIEPSFLGTLRSVQINIQSGAISELFLQINERLIAILNENNNLKISQGKISTKNALNLALCNEFLGKQICSKNDISELFGKNGIEIKFADTSKTIFISATKQIPQMLDECLFIGIANLQVSK</sequence>
<dbReference type="EMBL" id="CAJHOE010000001">
    <property type="protein sequence ID" value="CAD7286320.1"/>
    <property type="molecule type" value="Genomic_DNA"/>
</dbReference>
<reference evidence="2 3" key="1">
    <citation type="submission" date="2020-11" db="EMBL/GenBank/DDBJ databases">
        <authorList>
            <person name="Peeters C."/>
        </authorList>
    </citation>
    <scope>NUCLEOTIDE SEQUENCE [LARGE SCALE GENOMIC DNA]</scope>
    <source>
        <strain evidence="2 3">LMG 8286</strain>
    </source>
</reference>
<feature type="domain" description="Barstar (barnase inhibitor)" evidence="1">
    <location>
        <begin position="4"/>
        <end position="84"/>
    </location>
</feature>
<name>A0ABN7K2R2_9BACT</name>
<accession>A0ABN7K2R2</accession>
<comment type="caution">
    <text evidence="2">The sequence shown here is derived from an EMBL/GenBank/DDBJ whole genome shotgun (WGS) entry which is preliminary data.</text>
</comment>
<evidence type="ECO:0000313" key="2">
    <source>
        <dbReference type="EMBL" id="CAD7286320.1"/>
    </source>
</evidence>